<dbReference type="EMBL" id="JBHLVO010000002">
    <property type="protein sequence ID" value="MFC0270470.1"/>
    <property type="molecule type" value="Genomic_DNA"/>
</dbReference>
<dbReference type="RefSeq" id="WP_378930480.1">
    <property type="nucleotide sequence ID" value="NZ_JBHLVO010000002.1"/>
</dbReference>
<organism evidence="3 4">
    <name type="scientific">Metabacillus herbersteinensis</name>
    <dbReference type="NCBI Taxonomy" id="283816"/>
    <lineage>
        <taxon>Bacteria</taxon>
        <taxon>Bacillati</taxon>
        <taxon>Bacillota</taxon>
        <taxon>Bacilli</taxon>
        <taxon>Bacillales</taxon>
        <taxon>Bacillaceae</taxon>
        <taxon>Metabacillus</taxon>
    </lineage>
</organism>
<dbReference type="CDD" id="cd03443">
    <property type="entry name" value="PaaI_thioesterase"/>
    <property type="match status" value="1"/>
</dbReference>
<dbReference type="NCBIfam" id="TIGR00369">
    <property type="entry name" value="unchar_dom_1"/>
    <property type="match status" value="1"/>
</dbReference>
<feature type="domain" description="Thioesterase" evidence="2">
    <location>
        <begin position="41"/>
        <end position="114"/>
    </location>
</feature>
<name>A0ABV6G9V9_9BACI</name>
<dbReference type="Proteomes" id="UP001589854">
    <property type="component" value="Unassembled WGS sequence"/>
</dbReference>
<evidence type="ECO:0000313" key="4">
    <source>
        <dbReference type="Proteomes" id="UP001589854"/>
    </source>
</evidence>
<dbReference type="Gene3D" id="3.10.129.10">
    <property type="entry name" value="Hotdog Thioesterase"/>
    <property type="match status" value="1"/>
</dbReference>
<keyword evidence="4" id="KW-1185">Reference proteome</keyword>
<protein>
    <submittedName>
        <fullName evidence="3">PaaI family thioesterase</fullName>
        <ecNumber evidence="3">3.1.2.-</ecNumber>
    </submittedName>
</protein>
<evidence type="ECO:0000259" key="2">
    <source>
        <dbReference type="Pfam" id="PF03061"/>
    </source>
</evidence>
<sequence>MLERMDFEEFFLVKFFGLTFSYGEETCIINLESDEYMFNPQGSLHGGVISFIMDVSMGHLCKKFIGTAVTLEMKTQFVRPVSKEKLRCEASFIKKGKEIIMVESRLIKENGKLAAIGTATWKLLNKND</sequence>
<dbReference type="PANTHER" id="PTHR43240">
    <property type="entry name" value="1,4-DIHYDROXY-2-NAPHTHOYL-COA THIOESTERASE 1"/>
    <property type="match status" value="1"/>
</dbReference>
<comment type="caution">
    <text evidence="3">The sequence shown here is derived from an EMBL/GenBank/DDBJ whole genome shotgun (WGS) entry which is preliminary data.</text>
</comment>
<dbReference type="InterPro" id="IPR006683">
    <property type="entry name" value="Thioestr_dom"/>
</dbReference>
<gene>
    <name evidence="3" type="ORF">ACFFIX_03230</name>
</gene>
<dbReference type="GO" id="GO:0016787">
    <property type="term" value="F:hydrolase activity"/>
    <property type="evidence" value="ECO:0007669"/>
    <property type="project" value="UniProtKB-KW"/>
</dbReference>
<keyword evidence="1 3" id="KW-0378">Hydrolase</keyword>
<dbReference type="InterPro" id="IPR003736">
    <property type="entry name" value="PAAI_dom"/>
</dbReference>
<evidence type="ECO:0000313" key="3">
    <source>
        <dbReference type="EMBL" id="MFC0270470.1"/>
    </source>
</evidence>
<dbReference type="Pfam" id="PF03061">
    <property type="entry name" value="4HBT"/>
    <property type="match status" value="1"/>
</dbReference>
<accession>A0ABV6G9V9</accession>
<reference evidence="3 4" key="1">
    <citation type="submission" date="2024-09" db="EMBL/GenBank/DDBJ databases">
        <authorList>
            <person name="Sun Q."/>
            <person name="Mori K."/>
        </authorList>
    </citation>
    <scope>NUCLEOTIDE SEQUENCE [LARGE SCALE GENOMIC DNA]</scope>
    <source>
        <strain evidence="3 4">CCM 7228</strain>
    </source>
</reference>
<dbReference type="SUPFAM" id="SSF54637">
    <property type="entry name" value="Thioesterase/thiol ester dehydrase-isomerase"/>
    <property type="match status" value="1"/>
</dbReference>
<dbReference type="InterPro" id="IPR029069">
    <property type="entry name" value="HotDog_dom_sf"/>
</dbReference>
<dbReference type="EC" id="3.1.2.-" evidence="3"/>
<proteinExistence type="predicted"/>
<evidence type="ECO:0000256" key="1">
    <source>
        <dbReference type="ARBA" id="ARBA00022801"/>
    </source>
</evidence>